<feature type="domain" description="YcaO" evidence="1">
    <location>
        <begin position="54"/>
        <end position="445"/>
    </location>
</feature>
<dbReference type="Proteomes" id="UP000001549">
    <property type="component" value="Chromosome"/>
</dbReference>
<protein>
    <submittedName>
        <fullName evidence="2">Biosynthesis docking scaffold protein, SagD family</fullName>
    </submittedName>
</protein>
<name>F8AVZ9_9ACTN</name>
<sequence>MDISTILDPRTGIIRRLEKNTVAPALPAEFFMVTAVLSDTTRFSPWASDFAGAGYALLDEAAAIGPAVGEAVERYCGNLVPAGLHRATFAELTASGHQVLDPRSVVLFAPEQYRSPRFPFVEFSENHKLEWALGARLPDGAAVWVPANLVWVSYAHQAPARGVPFLNPVLSSGLAAGVGEAGAQWSALCQMLERDAVTMAWHGRRPLREVIPPPWLAKLGTGARGSLTTRFLEFPNEFGMVVIGALVFDEASGYLSMGAACRATAEPAMRKALAEAFQLQMFVGDLDDPDGPYMRAANRPDSPLKRWRADRRYLDDCRDDLADIVEYCTHLQLFLDPRMRDRLAAELADAVTGTVTWEALDADAPFAATTDPAPLATALARAGHPVVSVDVTTDDVRPTGMRVVHTLAPGLYSNSSVGLPFRGGTRLPDQLATVGKPRRDFPLPH</sequence>
<dbReference type="HOGENOM" id="CLU_020793_2_0_11"/>
<dbReference type="PROSITE" id="PS51664">
    <property type="entry name" value="YCAO"/>
    <property type="match status" value="1"/>
</dbReference>
<dbReference type="KEGG" id="fsy:FsymDg_1881"/>
<evidence type="ECO:0000259" key="1">
    <source>
        <dbReference type="PROSITE" id="PS51664"/>
    </source>
</evidence>
<dbReference type="Gene3D" id="3.30.1330.230">
    <property type="match status" value="1"/>
</dbReference>
<evidence type="ECO:0000313" key="3">
    <source>
        <dbReference type="Proteomes" id="UP000001549"/>
    </source>
</evidence>
<dbReference type="InterPro" id="IPR003776">
    <property type="entry name" value="YcaO-like_dom"/>
</dbReference>
<accession>F8AVZ9</accession>
<dbReference type="RefSeq" id="WP_013873268.1">
    <property type="nucleotide sequence ID" value="NC_015656.1"/>
</dbReference>
<dbReference type="PANTHER" id="PTHR37809">
    <property type="entry name" value="RIBOSOMAL PROTEIN S12 METHYLTHIOTRANSFERASE ACCESSORY FACTOR YCAO"/>
    <property type="match status" value="1"/>
</dbReference>
<reference evidence="2 3" key="1">
    <citation type="submission" date="2011-05" db="EMBL/GenBank/DDBJ databases">
        <title>Complete sequence of chromosome of Frankia symbiont of Datisca glomerata.</title>
        <authorList>
            <consortium name="US DOE Joint Genome Institute"/>
            <person name="Lucas S."/>
            <person name="Han J."/>
            <person name="Lapidus A."/>
            <person name="Cheng J.-F."/>
            <person name="Goodwin L."/>
            <person name="Pitluck S."/>
            <person name="Peters L."/>
            <person name="Mikhailova N."/>
            <person name="Chertkov O."/>
            <person name="Teshima H."/>
            <person name="Han C."/>
            <person name="Tapia R."/>
            <person name="Land M."/>
            <person name="Hauser L."/>
            <person name="Kyrpides N."/>
            <person name="Ivanova N."/>
            <person name="Pagani I."/>
            <person name="Berry A."/>
            <person name="Pawlowski K."/>
            <person name="Persson T."/>
            <person name="Vanden Heuvel B."/>
            <person name="Benson D."/>
            <person name="Woyke T."/>
        </authorList>
    </citation>
    <scope>NUCLEOTIDE SEQUENCE [LARGE SCALE GENOMIC DNA]</scope>
    <source>
        <strain evidence="3">4085684</strain>
    </source>
</reference>
<evidence type="ECO:0000313" key="2">
    <source>
        <dbReference type="EMBL" id="AEH09320.1"/>
    </source>
</evidence>
<proteinExistence type="predicted"/>
<dbReference type="STRING" id="656024.FsymDg_1881"/>
<keyword evidence="3" id="KW-1185">Reference proteome</keyword>
<dbReference type="Pfam" id="PF02624">
    <property type="entry name" value="YcaO"/>
    <property type="match status" value="1"/>
</dbReference>
<gene>
    <name evidence="2" type="ordered locus">FsymDg_1881</name>
</gene>
<dbReference type="AlphaFoldDB" id="F8AVZ9"/>
<organism evidence="2 3">
    <name type="scientific">Candidatus Protofrankia datiscae</name>
    <dbReference type="NCBI Taxonomy" id="2716812"/>
    <lineage>
        <taxon>Bacteria</taxon>
        <taxon>Bacillati</taxon>
        <taxon>Actinomycetota</taxon>
        <taxon>Actinomycetes</taxon>
        <taxon>Frankiales</taxon>
        <taxon>Frankiaceae</taxon>
        <taxon>Protofrankia</taxon>
    </lineage>
</organism>
<dbReference type="InterPro" id="IPR027624">
    <property type="entry name" value="TOMM_cyclo_SagD"/>
</dbReference>
<dbReference type="Gene3D" id="3.30.40.250">
    <property type="match status" value="1"/>
</dbReference>
<dbReference type="eggNOG" id="COG1944">
    <property type="taxonomic scope" value="Bacteria"/>
</dbReference>
<dbReference type="Gene3D" id="3.30.160.660">
    <property type="match status" value="1"/>
</dbReference>
<dbReference type="EMBL" id="CP002801">
    <property type="protein sequence ID" value="AEH09320.1"/>
    <property type="molecule type" value="Genomic_DNA"/>
</dbReference>
<dbReference type="PANTHER" id="PTHR37809:SF1">
    <property type="entry name" value="RIBOSOMAL PROTEIN S12 METHYLTHIOTRANSFERASE ACCESSORY FACTOR YCAO"/>
    <property type="match status" value="1"/>
</dbReference>
<dbReference type="NCBIfam" id="TIGR03604">
    <property type="entry name" value="TOMM_cyclo_SagD"/>
    <property type="match status" value="1"/>
</dbReference>